<keyword evidence="2" id="KW-1185">Reference proteome</keyword>
<accession>A0A433QNU7</accession>
<evidence type="ECO:0000313" key="1">
    <source>
        <dbReference type="EMBL" id="RUS31437.1"/>
    </source>
</evidence>
<reference evidence="1 2" key="1">
    <citation type="journal article" date="2018" name="New Phytol.">
        <title>Phylogenomics of Endogonaceae and evolution of mycorrhizas within Mucoromycota.</title>
        <authorList>
            <person name="Chang Y."/>
            <person name="Desiro A."/>
            <person name="Na H."/>
            <person name="Sandor L."/>
            <person name="Lipzen A."/>
            <person name="Clum A."/>
            <person name="Barry K."/>
            <person name="Grigoriev I.V."/>
            <person name="Martin F.M."/>
            <person name="Stajich J.E."/>
            <person name="Smith M.E."/>
            <person name="Bonito G."/>
            <person name="Spatafora J.W."/>
        </authorList>
    </citation>
    <scope>NUCLEOTIDE SEQUENCE [LARGE SCALE GENOMIC DNA]</scope>
    <source>
        <strain evidence="1 2">AD002</strain>
    </source>
</reference>
<comment type="caution">
    <text evidence="1">The sequence shown here is derived from an EMBL/GenBank/DDBJ whole genome shotgun (WGS) entry which is preliminary data.</text>
</comment>
<protein>
    <submittedName>
        <fullName evidence="1">Uncharacterized protein</fullName>
    </submittedName>
</protein>
<gene>
    <name evidence="1" type="ORF">BC938DRAFT_477800</name>
</gene>
<sequence length="321" mass="34461">MYRNPSPPPGLPPTDQTATTIIPLVLKLVQGIEANSVDAGGADGSDLTEDTAYERTLCAVWDLASVEEHAAAMMGCGVHRMILKVITTTTRTRTRELAMGVLANLSYYWDAGIGPTLLDDEDVTNVVGAVLTNEADARTLISQNLLNSPPLPGAHAQFALQRYLSPPPARPLPALFFHRFQYAKLRASARVTAHSVLDPRVPVCQRSDGRKHPAWGRFVSPPVGRRAAGGGGHWVGIRNQPRGDQSSDGPDVGGVSEWVRDIADSLGRSVRRIMSHIEDDDDDGEGEMRRLAAALTDGSSCTMGEVRCTNIDGGSGMSFQP</sequence>
<dbReference type="Proteomes" id="UP000274822">
    <property type="component" value="Unassembled WGS sequence"/>
</dbReference>
<organism evidence="1 2">
    <name type="scientific">Jimgerdemannia flammicorona</name>
    <dbReference type="NCBI Taxonomy" id="994334"/>
    <lineage>
        <taxon>Eukaryota</taxon>
        <taxon>Fungi</taxon>
        <taxon>Fungi incertae sedis</taxon>
        <taxon>Mucoromycota</taxon>
        <taxon>Mucoromycotina</taxon>
        <taxon>Endogonomycetes</taxon>
        <taxon>Endogonales</taxon>
        <taxon>Endogonaceae</taxon>
        <taxon>Jimgerdemannia</taxon>
    </lineage>
</organism>
<evidence type="ECO:0000313" key="2">
    <source>
        <dbReference type="Proteomes" id="UP000274822"/>
    </source>
</evidence>
<name>A0A433QNU7_9FUNG</name>
<dbReference type="EMBL" id="RBNJ01002948">
    <property type="protein sequence ID" value="RUS31437.1"/>
    <property type="molecule type" value="Genomic_DNA"/>
</dbReference>
<dbReference type="AlphaFoldDB" id="A0A433QNU7"/>
<proteinExistence type="predicted"/>